<reference evidence="1" key="1">
    <citation type="submission" date="2020-09" db="EMBL/GenBank/DDBJ databases">
        <title>A novel bacterium of genus Paenibacillus, isolated from South China Sea.</title>
        <authorList>
            <person name="Huang H."/>
            <person name="Mo K."/>
            <person name="Hu Y."/>
        </authorList>
    </citation>
    <scope>NUCLEOTIDE SEQUENCE</scope>
    <source>
        <strain evidence="1">IB182363</strain>
    </source>
</reference>
<sequence length="106" mass="11773">MGWMIMIVAALLVIGLFAVRSTGWKTVLASSGGNADELETKCAYLKSNNVKCRIQSEVAEQAGITAQHNLNGGNYSTVKLYVHKKDVERANILLEQFERDARAMQW</sequence>
<gene>
    <name evidence="1" type="ORF">IDH45_00745</name>
</gene>
<dbReference type="RefSeq" id="WP_190923713.1">
    <property type="nucleotide sequence ID" value="NZ_JACXJA010000001.1"/>
</dbReference>
<keyword evidence="2" id="KW-1185">Reference proteome</keyword>
<evidence type="ECO:0000313" key="1">
    <source>
        <dbReference type="EMBL" id="MBD2860513.1"/>
    </source>
</evidence>
<dbReference type="Proteomes" id="UP000639396">
    <property type="component" value="Unassembled WGS sequence"/>
</dbReference>
<accession>A0A927C5H6</accession>
<organism evidence="1 2">
    <name type="scientific">Paenibacillus oceani</name>
    <dbReference type="NCBI Taxonomy" id="2772510"/>
    <lineage>
        <taxon>Bacteria</taxon>
        <taxon>Bacillati</taxon>
        <taxon>Bacillota</taxon>
        <taxon>Bacilli</taxon>
        <taxon>Bacillales</taxon>
        <taxon>Paenibacillaceae</taxon>
        <taxon>Paenibacillus</taxon>
    </lineage>
</organism>
<evidence type="ECO:0000313" key="2">
    <source>
        <dbReference type="Proteomes" id="UP000639396"/>
    </source>
</evidence>
<comment type="caution">
    <text evidence="1">The sequence shown here is derived from an EMBL/GenBank/DDBJ whole genome shotgun (WGS) entry which is preliminary data.</text>
</comment>
<protein>
    <recommendedName>
        <fullName evidence="3">DUF2007 domain-containing protein</fullName>
    </recommendedName>
</protein>
<dbReference type="EMBL" id="JACXJA010000001">
    <property type="protein sequence ID" value="MBD2860513.1"/>
    <property type="molecule type" value="Genomic_DNA"/>
</dbReference>
<evidence type="ECO:0008006" key="3">
    <source>
        <dbReference type="Google" id="ProtNLM"/>
    </source>
</evidence>
<proteinExistence type="predicted"/>
<dbReference type="AlphaFoldDB" id="A0A927C5H6"/>
<name>A0A927C5H6_9BACL</name>